<accession>A0A6A3BDN8</accession>
<reference evidence="2" key="1">
    <citation type="submission" date="2019-09" db="EMBL/GenBank/DDBJ databases">
        <title>Draft genome information of white flower Hibiscus syriacus.</title>
        <authorList>
            <person name="Kim Y.-M."/>
        </authorList>
    </citation>
    <scope>NUCLEOTIDE SEQUENCE [LARGE SCALE GENOMIC DNA]</scope>
    <source>
        <strain evidence="2">YM2019G1</strain>
    </source>
</reference>
<dbReference type="AlphaFoldDB" id="A0A6A3BDN8"/>
<feature type="region of interest" description="Disordered" evidence="1">
    <location>
        <begin position="1"/>
        <end position="51"/>
    </location>
</feature>
<evidence type="ECO:0000256" key="1">
    <source>
        <dbReference type="SAM" id="MobiDB-lite"/>
    </source>
</evidence>
<dbReference type="Proteomes" id="UP000436088">
    <property type="component" value="Unassembled WGS sequence"/>
</dbReference>
<keyword evidence="3" id="KW-1185">Reference proteome</keyword>
<gene>
    <name evidence="2" type="ORF">F3Y22_tig00110221pilonHSYRG00028</name>
</gene>
<name>A0A6A3BDN8_HIBSY</name>
<organism evidence="2 3">
    <name type="scientific">Hibiscus syriacus</name>
    <name type="common">Rose of Sharon</name>
    <dbReference type="NCBI Taxonomy" id="106335"/>
    <lineage>
        <taxon>Eukaryota</taxon>
        <taxon>Viridiplantae</taxon>
        <taxon>Streptophyta</taxon>
        <taxon>Embryophyta</taxon>
        <taxon>Tracheophyta</taxon>
        <taxon>Spermatophyta</taxon>
        <taxon>Magnoliopsida</taxon>
        <taxon>eudicotyledons</taxon>
        <taxon>Gunneridae</taxon>
        <taxon>Pentapetalae</taxon>
        <taxon>rosids</taxon>
        <taxon>malvids</taxon>
        <taxon>Malvales</taxon>
        <taxon>Malvaceae</taxon>
        <taxon>Malvoideae</taxon>
        <taxon>Hibiscus</taxon>
    </lineage>
</organism>
<feature type="compositionally biased region" description="Basic and acidic residues" evidence="1">
    <location>
        <begin position="1"/>
        <end position="13"/>
    </location>
</feature>
<sequence>MISSDKLDVEIYGEHNSGSTGSDVPPSEIREHEGTSHAAGSDELTDRPAPPATIDVETIDAETIDYDVIESSAIAFTEAKTNSRRSRGTTVVDVDSELQLVKWVLLFIDGSSTREKQIFTSSEFTTVYGKGISNAASVWRISPPWR</sequence>
<comment type="caution">
    <text evidence="2">The sequence shown here is derived from an EMBL/GenBank/DDBJ whole genome shotgun (WGS) entry which is preliminary data.</text>
</comment>
<protein>
    <submittedName>
        <fullName evidence="2">TATA-binding protein-associated factor 2N-like isoform X1</fullName>
    </submittedName>
</protein>
<evidence type="ECO:0000313" key="3">
    <source>
        <dbReference type="Proteomes" id="UP000436088"/>
    </source>
</evidence>
<proteinExistence type="predicted"/>
<evidence type="ECO:0000313" key="2">
    <source>
        <dbReference type="EMBL" id="KAE8712899.1"/>
    </source>
</evidence>
<dbReference type="EMBL" id="VEPZ02000884">
    <property type="protein sequence ID" value="KAE8712899.1"/>
    <property type="molecule type" value="Genomic_DNA"/>
</dbReference>